<proteinExistence type="predicted"/>
<name>A0A1Y5FD72_9BACT</name>
<sequence>MHKFALVLVITVINLIASSAFAGEYQDRVRAQAYEFTYELCQDDSLLAGLNPSIIEKSFSSAFLLESDNQEVSEGDGYLQSLKDIFQINPFVAELVTSTGFHNALTECYGDDSTKRKYFLYKVFGSDFLGRVTGTISSILPYALIRKGLLLAFPKTGIKIVRFVEGSLLAVGATVGSAVGYDYYDKNNLTKEEFSESLSFDNEQDRIIKNKLPSILLNAKIRNIIKLKKYDLIPNLEKQILSMDEIPVRLSKKLCKIQSIENSFLLGHLDCSSLVAIQ</sequence>
<comment type="caution">
    <text evidence="2">The sequence shown here is derived from an EMBL/GenBank/DDBJ whole genome shotgun (WGS) entry which is preliminary data.</text>
</comment>
<dbReference type="Proteomes" id="UP000196531">
    <property type="component" value="Unassembled WGS sequence"/>
</dbReference>
<evidence type="ECO:0000256" key="1">
    <source>
        <dbReference type="SAM" id="SignalP"/>
    </source>
</evidence>
<organism evidence="2 3">
    <name type="scientific">Halobacteriovorax marinus</name>
    <dbReference type="NCBI Taxonomy" id="97084"/>
    <lineage>
        <taxon>Bacteria</taxon>
        <taxon>Pseudomonadati</taxon>
        <taxon>Bdellovibrionota</taxon>
        <taxon>Bacteriovoracia</taxon>
        <taxon>Bacteriovoracales</taxon>
        <taxon>Halobacteriovoraceae</taxon>
        <taxon>Halobacteriovorax</taxon>
    </lineage>
</organism>
<evidence type="ECO:0000313" key="2">
    <source>
        <dbReference type="EMBL" id="OUR96800.1"/>
    </source>
</evidence>
<feature type="signal peptide" evidence="1">
    <location>
        <begin position="1"/>
        <end position="22"/>
    </location>
</feature>
<accession>A0A1Y5FD72</accession>
<keyword evidence="1" id="KW-0732">Signal</keyword>
<gene>
    <name evidence="2" type="ORF">A9Q84_10695</name>
</gene>
<protein>
    <recommendedName>
        <fullName evidence="4">Secreted protein</fullName>
    </recommendedName>
</protein>
<dbReference type="AlphaFoldDB" id="A0A1Y5FD72"/>
<feature type="chain" id="PRO_5011988933" description="Secreted protein" evidence="1">
    <location>
        <begin position="23"/>
        <end position="278"/>
    </location>
</feature>
<reference evidence="3" key="1">
    <citation type="journal article" date="2017" name="Proc. Natl. Acad. Sci. U.S.A.">
        <title>Simulation of Deepwater Horizon oil plume reveals substrate specialization within a complex community of hydrocarbon-degraders.</title>
        <authorList>
            <person name="Hu P."/>
            <person name="Dubinsky E.A."/>
            <person name="Probst A.J."/>
            <person name="Wang J."/>
            <person name="Sieber C.M.K."/>
            <person name="Tom L.M."/>
            <person name="Gardinali P."/>
            <person name="Banfield J.F."/>
            <person name="Atlas R.M."/>
            <person name="Andersen G.L."/>
        </authorList>
    </citation>
    <scope>NUCLEOTIDE SEQUENCE [LARGE SCALE GENOMIC DNA]</scope>
</reference>
<dbReference type="EMBL" id="MAAO01000006">
    <property type="protein sequence ID" value="OUR96800.1"/>
    <property type="molecule type" value="Genomic_DNA"/>
</dbReference>
<evidence type="ECO:0008006" key="4">
    <source>
        <dbReference type="Google" id="ProtNLM"/>
    </source>
</evidence>
<evidence type="ECO:0000313" key="3">
    <source>
        <dbReference type="Proteomes" id="UP000196531"/>
    </source>
</evidence>